<keyword evidence="4" id="KW-1185">Reference proteome</keyword>
<evidence type="ECO:0000313" key="4">
    <source>
        <dbReference type="Proteomes" id="UP001271007"/>
    </source>
</evidence>
<feature type="transmembrane region" description="Helical" evidence="1">
    <location>
        <begin position="27"/>
        <end position="49"/>
    </location>
</feature>
<dbReference type="EMBL" id="JAWDJX010000063">
    <property type="protein sequence ID" value="KAK3047350.1"/>
    <property type="molecule type" value="Genomic_DNA"/>
</dbReference>
<dbReference type="PANTHER" id="PTHR34310:SF9">
    <property type="entry name" value="BLR5716 PROTEIN"/>
    <property type="match status" value="1"/>
</dbReference>
<gene>
    <name evidence="3" type="ORF">LTR09_011222</name>
</gene>
<dbReference type="Gene3D" id="2.170.150.40">
    <property type="entry name" value="Domain of unknown function (DUF427)"/>
    <property type="match status" value="1"/>
</dbReference>
<keyword evidence="1" id="KW-0812">Transmembrane</keyword>
<keyword evidence="1" id="KW-1133">Transmembrane helix</keyword>
<accession>A0AAJ0DC89</accession>
<evidence type="ECO:0000256" key="1">
    <source>
        <dbReference type="SAM" id="Phobius"/>
    </source>
</evidence>
<dbReference type="Pfam" id="PF04248">
    <property type="entry name" value="NTP_transf_9"/>
    <property type="match status" value="1"/>
</dbReference>
<evidence type="ECO:0000259" key="2">
    <source>
        <dbReference type="Pfam" id="PF04248"/>
    </source>
</evidence>
<sequence>MASIDKTALKTLLANGPHRTLAAGKEVTLALGNLYIVTTTIIATALLVWETESGYSRYYVPVESLHQSIKARLDADTSRSGEQNGETHVGLEVLDTVKGDNGSQVVIEKLTVGSKSTTWVRFTEGSMQGYIRFERKEIDEWFENGALFVGIKNPYKRIDTTPVARHVVVKIDGQTVAETTVAVLLSETGLKEAYYLPATSIKDWSLTEKSDWRTTCPYKGEAWYLNIKKKENSIWYYPFPTHESAGIEGFISFYNREGTDIVVDGVKV</sequence>
<dbReference type="AlphaFoldDB" id="A0AAJ0DC89"/>
<reference evidence="3" key="1">
    <citation type="submission" date="2023-04" db="EMBL/GenBank/DDBJ databases">
        <title>Black Yeasts Isolated from many extreme environments.</title>
        <authorList>
            <person name="Coleine C."/>
            <person name="Stajich J.E."/>
            <person name="Selbmann L."/>
        </authorList>
    </citation>
    <scope>NUCLEOTIDE SEQUENCE</scope>
    <source>
        <strain evidence="3">CCFEE 5312</strain>
    </source>
</reference>
<proteinExistence type="predicted"/>
<comment type="caution">
    <text evidence="3">The sequence shown here is derived from an EMBL/GenBank/DDBJ whole genome shotgun (WGS) entry which is preliminary data.</text>
</comment>
<feature type="domain" description="DUF427" evidence="2">
    <location>
        <begin position="167"/>
        <end position="255"/>
    </location>
</feature>
<organism evidence="3 4">
    <name type="scientific">Extremus antarcticus</name>
    <dbReference type="NCBI Taxonomy" id="702011"/>
    <lineage>
        <taxon>Eukaryota</taxon>
        <taxon>Fungi</taxon>
        <taxon>Dikarya</taxon>
        <taxon>Ascomycota</taxon>
        <taxon>Pezizomycotina</taxon>
        <taxon>Dothideomycetes</taxon>
        <taxon>Dothideomycetidae</taxon>
        <taxon>Mycosphaerellales</taxon>
        <taxon>Extremaceae</taxon>
        <taxon>Extremus</taxon>
    </lineage>
</organism>
<protein>
    <recommendedName>
        <fullName evidence="2">DUF427 domain-containing protein</fullName>
    </recommendedName>
</protein>
<dbReference type="InterPro" id="IPR007361">
    <property type="entry name" value="DUF427"/>
</dbReference>
<evidence type="ECO:0000313" key="3">
    <source>
        <dbReference type="EMBL" id="KAK3047350.1"/>
    </source>
</evidence>
<dbReference type="Proteomes" id="UP001271007">
    <property type="component" value="Unassembled WGS sequence"/>
</dbReference>
<keyword evidence="1" id="KW-0472">Membrane</keyword>
<name>A0AAJ0DC89_9PEZI</name>
<dbReference type="PANTHER" id="PTHR34310">
    <property type="entry name" value="DUF427 DOMAIN PROTEIN (AFU_ORTHOLOGUE AFUA_3G02220)"/>
    <property type="match status" value="1"/>
</dbReference>
<dbReference type="InterPro" id="IPR038694">
    <property type="entry name" value="DUF427_sf"/>
</dbReference>